<dbReference type="AlphaFoldDB" id="A0A7D9L2S5"/>
<dbReference type="OrthoDB" id="336885at2759"/>
<comment type="similarity">
    <text evidence="2">Belongs to the DNA polymerase alpha subunit B family.</text>
</comment>
<protein>
    <recommendedName>
        <fullName evidence="3">DNA polymerase alpha subunit B</fullName>
    </recommendedName>
</protein>
<keyword evidence="5" id="KW-0539">Nucleus</keyword>
<dbReference type="GO" id="GO:0006270">
    <property type="term" value="P:DNA replication initiation"/>
    <property type="evidence" value="ECO:0007669"/>
    <property type="project" value="TreeGrafter"/>
</dbReference>
<proteinExistence type="inferred from homology"/>
<organism evidence="6 7">
    <name type="scientific">Paramuricea clavata</name>
    <name type="common">Red gorgonian</name>
    <name type="synonym">Violescent sea-whip</name>
    <dbReference type="NCBI Taxonomy" id="317549"/>
    <lineage>
        <taxon>Eukaryota</taxon>
        <taxon>Metazoa</taxon>
        <taxon>Cnidaria</taxon>
        <taxon>Anthozoa</taxon>
        <taxon>Octocorallia</taxon>
        <taxon>Malacalcyonacea</taxon>
        <taxon>Plexauridae</taxon>
        <taxon>Paramuricea</taxon>
    </lineage>
</organism>
<gene>
    <name evidence="6" type="ORF">PACLA_8A057808</name>
</gene>
<evidence type="ECO:0000256" key="3">
    <source>
        <dbReference type="ARBA" id="ARBA00018596"/>
    </source>
</evidence>
<dbReference type="Gene3D" id="3.60.21.60">
    <property type="match status" value="1"/>
</dbReference>
<comment type="caution">
    <text evidence="6">The sequence shown here is derived from an EMBL/GenBank/DDBJ whole genome shotgun (WGS) entry which is preliminary data.</text>
</comment>
<name>A0A7D9L2S5_PARCT</name>
<dbReference type="EMBL" id="CACRXK020012730">
    <property type="protein sequence ID" value="CAB4023880.1"/>
    <property type="molecule type" value="Genomic_DNA"/>
</dbReference>
<dbReference type="InterPro" id="IPR007185">
    <property type="entry name" value="DNA_pol_a/d/e_bsu"/>
</dbReference>
<dbReference type="GO" id="GO:0005658">
    <property type="term" value="C:alpha DNA polymerase:primase complex"/>
    <property type="evidence" value="ECO:0007669"/>
    <property type="project" value="TreeGrafter"/>
</dbReference>
<dbReference type="InterPro" id="IPR016722">
    <property type="entry name" value="DNA_pol_alpha_bsu"/>
</dbReference>
<dbReference type="GO" id="GO:0003677">
    <property type="term" value="F:DNA binding"/>
    <property type="evidence" value="ECO:0007669"/>
    <property type="project" value="InterPro"/>
</dbReference>
<keyword evidence="7" id="KW-1185">Reference proteome</keyword>
<feature type="non-terminal residue" evidence="6">
    <location>
        <position position="246"/>
    </location>
</feature>
<evidence type="ECO:0000313" key="7">
    <source>
        <dbReference type="Proteomes" id="UP001152795"/>
    </source>
</evidence>
<evidence type="ECO:0000256" key="1">
    <source>
        <dbReference type="ARBA" id="ARBA00004123"/>
    </source>
</evidence>
<sequence length="246" mass="27430">MFFFCFSKLICGLWLKVVAVKGKNPTGGQFIASSFYEGILPPPVPEPKNVQTETLSIFIAVGPFTTSESDSYEPLTDFLSQVSKEKPNLVVLMGPFVDAKNDLIEKCEIHETFQELFARKINEIGECAKRLSTKFVIIPSQRDVHHNCVYPQPPFCSKDIMNTLNSVINKKKNQSAKLAQKERDDIDKNISSLQFFSDPCTLDVNGFTLGMTSTDVLFQMGGEEIAHPPGSADKMGRLVKNILTQQ</sequence>
<reference evidence="6" key="1">
    <citation type="submission" date="2020-04" db="EMBL/GenBank/DDBJ databases">
        <authorList>
            <person name="Alioto T."/>
            <person name="Alioto T."/>
            <person name="Gomez Garrido J."/>
        </authorList>
    </citation>
    <scope>NUCLEOTIDE SEQUENCE</scope>
    <source>
        <strain evidence="6">A484AB</strain>
    </source>
</reference>
<evidence type="ECO:0000256" key="2">
    <source>
        <dbReference type="ARBA" id="ARBA00007299"/>
    </source>
</evidence>
<evidence type="ECO:0000256" key="5">
    <source>
        <dbReference type="ARBA" id="ARBA00023242"/>
    </source>
</evidence>
<comment type="subcellular location">
    <subcellularLocation>
        <location evidence="1">Nucleus</location>
    </subcellularLocation>
</comment>
<evidence type="ECO:0000256" key="4">
    <source>
        <dbReference type="ARBA" id="ARBA00022705"/>
    </source>
</evidence>
<accession>A0A7D9L2S5</accession>
<dbReference type="Pfam" id="PF04042">
    <property type="entry name" value="DNA_pol_E_B"/>
    <property type="match status" value="1"/>
</dbReference>
<dbReference type="PANTHER" id="PTHR23061:SF12">
    <property type="entry name" value="DNA POLYMERASE ALPHA SUBUNIT B"/>
    <property type="match status" value="1"/>
</dbReference>
<dbReference type="PANTHER" id="PTHR23061">
    <property type="entry name" value="DNA POLYMERASE 2 ALPHA 70 KDA SUBUNIT"/>
    <property type="match status" value="1"/>
</dbReference>
<dbReference type="Proteomes" id="UP001152795">
    <property type="component" value="Unassembled WGS sequence"/>
</dbReference>
<keyword evidence="4" id="KW-0235">DNA replication</keyword>
<evidence type="ECO:0000313" key="6">
    <source>
        <dbReference type="EMBL" id="CAB4023880.1"/>
    </source>
</evidence>